<accession>A0A844Y9A4</accession>
<reference evidence="2 3" key="1">
    <citation type="submission" date="2019-12" db="EMBL/GenBank/DDBJ databases">
        <title>Genomic-based taxomic classification of the family Erythrobacteraceae.</title>
        <authorList>
            <person name="Xu L."/>
        </authorList>
    </citation>
    <scope>NUCLEOTIDE SEQUENCE [LARGE SCALE GENOMIC DNA]</scope>
    <source>
        <strain evidence="2 3">JCM 17468</strain>
    </source>
</reference>
<gene>
    <name evidence="2" type="ORF">GRI47_06175</name>
</gene>
<proteinExistence type="predicted"/>
<dbReference type="OrthoDB" id="878483at2"/>
<dbReference type="RefSeq" id="WP_160660433.1">
    <property type="nucleotide sequence ID" value="NZ_BAABDV010000001.1"/>
</dbReference>
<evidence type="ECO:0000313" key="3">
    <source>
        <dbReference type="Proteomes" id="UP000430272"/>
    </source>
</evidence>
<dbReference type="AlphaFoldDB" id="A0A844Y9A4"/>
<keyword evidence="1" id="KW-0732">Signal</keyword>
<dbReference type="Proteomes" id="UP000430272">
    <property type="component" value="Unassembled WGS sequence"/>
</dbReference>
<organism evidence="2 3">
    <name type="scientific">Qipengyuania pelagi</name>
    <dbReference type="NCBI Taxonomy" id="994320"/>
    <lineage>
        <taxon>Bacteria</taxon>
        <taxon>Pseudomonadati</taxon>
        <taxon>Pseudomonadota</taxon>
        <taxon>Alphaproteobacteria</taxon>
        <taxon>Sphingomonadales</taxon>
        <taxon>Erythrobacteraceae</taxon>
        <taxon>Qipengyuania</taxon>
    </lineage>
</organism>
<evidence type="ECO:0000256" key="1">
    <source>
        <dbReference type="SAM" id="SignalP"/>
    </source>
</evidence>
<comment type="caution">
    <text evidence="2">The sequence shown here is derived from an EMBL/GenBank/DDBJ whole genome shotgun (WGS) entry which is preliminary data.</text>
</comment>
<feature type="chain" id="PRO_5032942385" evidence="1">
    <location>
        <begin position="17"/>
        <end position="191"/>
    </location>
</feature>
<keyword evidence="3" id="KW-1185">Reference proteome</keyword>
<dbReference type="PROSITE" id="PS51257">
    <property type="entry name" value="PROKAR_LIPOPROTEIN"/>
    <property type="match status" value="1"/>
</dbReference>
<sequence>MSARFCPLLVSLVAIAACQQVSEEESAQGLANMEAGVQQPGAEVRLRADGVEITGAQGTYLAFDSPRDAVESELAGVLGPIVDRSRNDECGAGAVSSTSFPGGLTVNFQAGRLEGWFLTTNEGEPKAIATAEDISIGSDEAALDAAYAVEAMDSTLGDEFTTEEGISGFLTGPEGSRTVEALYSGATCFFR</sequence>
<dbReference type="EMBL" id="WTYD01000001">
    <property type="protein sequence ID" value="MXO53598.1"/>
    <property type="molecule type" value="Genomic_DNA"/>
</dbReference>
<name>A0A844Y9A4_9SPHN</name>
<feature type="signal peptide" evidence="1">
    <location>
        <begin position="1"/>
        <end position="16"/>
    </location>
</feature>
<protein>
    <submittedName>
        <fullName evidence="2">Aspartate-semialdehyde dehydrogenase</fullName>
    </submittedName>
</protein>
<evidence type="ECO:0000313" key="2">
    <source>
        <dbReference type="EMBL" id="MXO53598.1"/>
    </source>
</evidence>